<keyword evidence="1" id="KW-0808">Transferase</keyword>
<comment type="caution">
    <text evidence="1">The sequence shown here is derived from an EMBL/GenBank/DDBJ whole genome shotgun (WGS) entry which is preliminary data.</text>
</comment>
<dbReference type="Proteomes" id="UP000288395">
    <property type="component" value="Unassembled WGS sequence"/>
</dbReference>
<dbReference type="AlphaFoldDB" id="A0A432W0T7"/>
<dbReference type="OrthoDB" id="9780929at2"/>
<dbReference type="RefSeq" id="WP_126766367.1">
    <property type="nucleotide sequence ID" value="NZ_PIPJ01000002.1"/>
</dbReference>
<proteinExistence type="predicted"/>
<dbReference type="Gene3D" id="3.10.450.620">
    <property type="entry name" value="JHP933, nucleotidyltransferase-like core domain"/>
    <property type="match status" value="1"/>
</dbReference>
<sequence length="304" mass="34791">MYLKPEIIDEIAAELAIDPAFVEKDWYSVQVLKVVAEHQSDSIETIFAGGTSLSKGYGLIQRFSEDLDFRCRYRTLSSGHQNKKARSAYRSSVLECIQTIDHIELDETKVKPASNYIKFPLSYPKQCGGHASLRRDLEIEFSFTQPQLQPQRMPIQSMVATFTGAAPETNILCLSPIETGADKFSALTWRILKRDRDHKQDDRAMVRHLHDLCALTPLLEEEHALFIETAITSFNIDQQSGKRDTNAEFYPSLKSALEQLKRDELYETEYQQFVDAMSYADDEKMITFERAMASFESMVSLFDV</sequence>
<name>A0A432W0T7_9GAMM</name>
<keyword evidence="2" id="KW-1185">Reference proteome</keyword>
<protein>
    <submittedName>
        <fullName evidence="1">Nucleotidyl transferase AbiEii/AbiGii toxin family protein</fullName>
    </submittedName>
</protein>
<accession>A0A432W0T7</accession>
<reference evidence="2" key="1">
    <citation type="journal article" date="2018" name="Front. Microbiol.">
        <title>Genome-Based Analysis Reveals the Taxonomy and Diversity of the Family Idiomarinaceae.</title>
        <authorList>
            <person name="Liu Y."/>
            <person name="Lai Q."/>
            <person name="Shao Z."/>
        </authorList>
    </citation>
    <scope>NUCLEOTIDE SEQUENCE [LARGE SCALE GENOMIC DNA]</scope>
    <source>
        <strain evidence="2">GBPy7</strain>
    </source>
</reference>
<dbReference type="EMBL" id="PIPJ01000002">
    <property type="protein sequence ID" value="RUO22602.1"/>
    <property type="molecule type" value="Genomic_DNA"/>
</dbReference>
<dbReference type="InterPro" id="IPR014942">
    <property type="entry name" value="AbiEii"/>
</dbReference>
<evidence type="ECO:0000313" key="1">
    <source>
        <dbReference type="EMBL" id="RUO22602.1"/>
    </source>
</evidence>
<evidence type="ECO:0000313" key="2">
    <source>
        <dbReference type="Proteomes" id="UP000288395"/>
    </source>
</evidence>
<organism evidence="1 2">
    <name type="scientific">Aliidiomarina iranensis</name>
    <dbReference type="NCBI Taxonomy" id="1434071"/>
    <lineage>
        <taxon>Bacteria</taxon>
        <taxon>Pseudomonadati</taxon>
        <taxon>Pseudomonadota</taxon>
        <taxon>Gammaproteobacteria</taxon>
        <taxon>Alteromonadales</taxon>
        <taxon>Idiomarinaceae</taxon>
        <taxon>Aliidiomarina</taxon>
    </lineage>
</organism>
<dbReference type="GO" id="GO:0016740">
    <property type="term" value="F:transferase activity"/>
    <property type="evidence" value="ECO:0007669"/>
    <property type="project" value="UniProtKB-KW"/>
</dbReference>
<gene>
    <name evidence="1" type="ORF">CWE08_05360</name>
</gene>
<dbReference type="Pfam" id="PF08843">
    <property type="entry name" value="AbiEii"/>
    <property type="match status" value="1"/>
</dbReference>